<feature type="compositionally biased region" description="Polar residues" evidence="1">
    <location>
        <begin position="1"/>
        <end position="10"/>
    </location>
</feature>
<dbReference type="InterPro" id="IPR025212">
    <property type="entry name" value="CAD_CENP-Q"/>
</dbReference>
<organism evidence="2 3">
    <name type="scientific">Tuber aestivum</name>
    <name type="common">summer truffle</name>
    <dbReference type="NCBI Taxonomy" id="59557"/>
    <lineage>
        <taxon>Eukaryota</taxon>
        <taxon>Fungi</taxon>
        <taxon>Dikarya</taxon>
        <taxon>Ascomycota</taxon>
        <taxon>Pezizomycotina</taxon>
        <taxon>Pezizomycetes</taxon>
        <taxon>Pezizales</taxon>
        <taxon>Tuberaceae</taxon>
        <taxon>Tuber</taxon>
    </lineage>
</organism>
<feature type="region of interest" description="Disordered" evidence="1">
    <location>
        <begin position="1"/>
        <end position="121"/>
    </location>
</feature>
<dbReference type="Proteomes" id="UP001412239">
    <property type="component" value="Unassembled WGS sequence"/>
</dbReference>
<dbReference type="Pfam" id="PF13094">
    <property type="entry name" value="CENP-Q"/>
    <property type="match status" value="1"/>
</dbReference>
<evidence type="ECO:0000313" key="3">
    <source>
        <dbReference type="Proteomes" id="UP001412239"/>
    </source>
</evidence>
<evidence type="ECO:0000313" key="2">
    <source>
        <dbReference type="EMBL" id="CUS14971.1"/>
    </source>
</evidence>
<name>A0A292Q7A8_9PEZI</name>
<feature type="compositionally biased region" description="Basic and acidic residues" evidence="1">
    <location>
        <begin position="96"/>
        <end position="115"/>
    </location>
</feature>
<accession>A0A292Q7A8</accession>
<evidence type="ECO:0008006" key="4">
    <source>
        <dbReference type="Google" id="ProtNLM"/>
    </source>
</evidence>
<reference evidence="2" key="1">
    <citation type="submission" date="2015-10" db="EMBL/GenBank/DDBJ databases">
        <authorList>
            <person name="Regsiter A."/>
            <person name="william w."/>
        </authorList>
    </citation>
    <scope>NUCLEOTIDE SEQUENCE</scope>
    <source>
        <strain evidence="2">Montdore</strain>
    </source>
</reference>
<sequence length="360" mass="40040">MSELTKQATNKSKRKQRTTQSSATSRGRDSKIVPIGPRTRRSTHTAATATDSKAKTRAAPPAQTSTPASSNMPLPHRPVITARAAGTRRKSAAQEAGDRIQHEAEAGVEAEKESGPAKMPMLKPRVRNVPQELVEAKWGVLSDKGREEAMEVVRAAERPVLMTFRRENRRVEAQEVLHRVVRRIGNSLTKVPVPPLGKDAYLNYEKLLDKNRALEAILEPDLRQIAGLEVEISKEQKLLEKEKGYLQELKRNAIAQESIRRQKSRNMHPILRNAPSKQDPIDGVEKINLTPKLSASLYDVDSDRQLHPLTTQLQQHLTSMQGNSGSLGEVAEWIQKGKAAVDEVLFKKAGDQTYDTIMGL</sequence>
<protein>
    <recommendedName>
        <fullName evidence="4">CENP-Q, a CENPA-CAD centromere complex subunit-domain-containing protein</fullName>
    </recommendedName>
</protein>
<keyword evidence="3" id="KW-1185">Reference proteome</keyword>
<proteinExistence type="predicted"/>
<gene>
    <name evidence="2" type="ORF">GSTUAT00001041001</name>
</gene>
<feature type="compositionally biased region" description="Low complexity" evidence="1">
    <location>
        <begin position="44"/>
        <end position="70"/>
    </location>
</feature>
<dbReference type="EMBL" id="LN890954">
    <property type="protein sequence ID" value="CUS14971.1"/>
    <property type="molecule type" value="Genomic_DNA"/>
</dbReference>
<evidence type="ECO:0000256" key="1">
    <source>
        <dbReference type="SAM" id="MobiDB-lite"/>
    </source>
</evidence>
<dbReference type="AlphaFoldDB" id="A0A292Q7A8"/>